<evidence type="ECO:0000313" key="2">
    <source>
        <dbReference type="EMBL" id="WKA10396.1"/>
    </source>
</evidence>
<feature type="region of interest" description="Disordered" evidence="1">
    <location>
        <begin position="601"/>
        <end position="646"/>
    </location>
</feature>
<dbReference type="EMBL" id="CP126665">
    <property type="protein sequence ID" value="WKA10396.1"/>
    <property type="molecule type" value="Genomic_DNA"/>
</dbReference>
<feature type="region of interest" description="Disordered" evidence="1">
    <location>
        <begin position="68"/>
        <end position="159"/>
    </location>
</feature>
<feature type="compositionally biased region" description="Gly residues" evidence="1">
    <location>
        <begin position="72"/>
        <end position="92"/>
    </location>
</feature>
<organism evidence="2 3">
    <name type="scientific">Vitis vinifera</name>
    <name type="common">Grape</name>
    <dbReference type="NCBI Taxonomy" id="29760"/>
    <lineage>
        <taxon>Eukaryota</taxon>
        <taxon>Viridiplantae</taxon>
        <taxon>Streptophyta</taxon>
        <taxon>Embryophyta</taxon>
        <taxon>Tracheophyta</taxon>
        <taxon>Spermatophyta</taxon>
        <taxon>Magnoliopsida</taxon>
        <taxon>eudicotyledons</taxon>
        <taxon>Gunneridae</taxon>
        <taxon>Pentapetalae</taxon>
        <taxon>rosids</taxon>
        <taxon>Vitales</taxon>
        <taxon>Vitaceae</taxon>
        <taxon>Viteae</taxon>
        <taxon>Vitis</taxon>
    </lineage>
</organism>
<gene>
    <name evidence="2" type="ORF">VitviT2T_027968</name>
</gene>
<protein>
    <recommendedName>
        <fullName evidence="4">Transcriptional corepressor SEUSS</fullName>
    </recommendedName>
</protein>
<sequence length="913" mass="98748">MVPSGPPTPIGGAQPVPPSLLRSNSGMLGAQAGPVPPQTGFPSLVSPRTQYNNMNLLGNVPSVSSLLSQSFGNGGSNPGLSGPGSGQRGGIDAGAESDPLSGVGNGLGFTPPASFVPTNMANPGSAGQGQQFQNPSGNQMLPDQQQSQQLEAQNFQHGQQPLQQFSAPLNTQQQQQYQSIRGGLGGVGPVKLEPQVTNDQHGQQQQLQSLRNIGPVKLEPQQIPTMRSLAPVKMEPQHSDQSLFLHQQQQQQQQHQQQQHQQQQQQFLHMSRQSSQATAAQISLLQQQRYMQLQQQQQQQLLKAIPQQRSQLQQQQFQAQNLPLRSPVKPGYEPGMCARRLTYYMYQQQHKPTDNNIEFWRKFVAEYFAPHAKKKWCVSMYGSGRQTTGVFPQDVWHCEICNRKPGRGFEATVEVLPRLFKIKYESGTLEELLYVDMPREYQNSSGQIILDYAKAIQESVFEQLRVVREGQLRIVFSPDLKICSWEFCARRHEELIPRRLLIPQVSQLGAAAQKYQSATQNASSNLSVPELQSNCNMFVASARQLAKALEVPLVNDLGYTKRYVRCLQISEVVNSMKDLIDYSRNTGTGPMESLAKFPRRTNASSGFHNQAQQPEEQMQQQQQQQQQTIAQNANNDPSSVQATAMQLASSNGVTSVNNSLNPASASTSSSTIVGLLHQNSMNSRQQNSMNNANSPYGGGAVQIPSPGSSSSIPQPQPNPSPFQSPTPSSSNNPPQTSHGALTAATHMSTANSPANISMQQPSLSGEADPSDSQSSVQKIIQEMMMSSQLNGTAGMVSVGSLGNDVKNVNGILPTSNSTGLNGGLVGNGPGNSTPGIGGGGFGSMGGLGQSAMVNGMRAAMGNNSLTINGRVGMTPMTRDQSINHQQDLGNQLLGGLGAVNGFNNLQFDWKQSP</sequence>
<reference evidence="2 3" key="1">
    <citation type="journal article" date="2023" name="Hortic Res">
        <title>The complete reference genome for grapevine (Vitis vinifera L.) genetics and breeding.</title>
        <authorList>
            <person name="Shi X."/>
            <person name="Cao S."/>
            <person name="Wang X."/>
            <person name="Huang S."/>
            <person name="Wang Y."/>
            <person name="Liu Z."/>
            <person name="Liu W."/>
            <person name="Leng X."/>
            <person name="Peng Y."/>
            <person name="Wang N."/>
            <person name="Wang Y."/>
            <person name="Ma Z."/>
            <person name="Xu X."/>
            <person name="Zhang F."/>
            <person name="Xue H."/>
            <person name="Zhong H."/>
            <person name="Wang Y."/>
            <person name="Zhang K."/>
            <person name="Velt A."/>
            <person name="Avia K."/>
            <person name="Holtgrawe D."/>
            <person name="Grimplet J."/>
            <person name="Matus J.T."/>
            <person name="Ware D."/>
            <person name="Wu X."/>
            <person name="Wang H."/>
            <person name="Liu C."/>
            <person name="Fang Y."/>
            <person name="Rustenholz C."/>
            <person name="Cheng Z."/>
            <person name="Xiao H."/>
            <person name="Zhou Y."/>
        </authorList>
    </citation>
    <scope>NUCLEOTIDE SEQUENCE [LARGE SCALE GENOMIC DNA]</scope>
    <source>
        <strain evidence="3">cv. Pinot noir / PN40024</strain>
        <tissue evidence="2">Leaf</tissue>
    </source>
</reference>
<feature type="compositionally biased region" description="Low complexity" evidence="1">
    <location>
        <begin position="139"/>
        <end position="156"/>
    </location>
</feature>
<evidence type="ECO:0000256" key="1">
    <source>
        <dbReference type="SAM" id="MobiDB-lite"/>
    </source>
</evidence>
<dbReference type="Proteomes" id="UP001227230">
    <property type="component" value="Chromosome 18"/>
</dbReference>
<feature type="compositionally biased region" description="Low complexity" evidence="1">
    <location>
        <begin position="702"/>
        <end position="713"/>
    </location>
</feature>
<feature type="region of interest" description="Disordered" evidence="1">
    <location>
        <begin position="181"/>
        <end position="207"/>
    </location>
</feature>
<dbReference type="InterPro" id="IPR029005">
    <property type="entry name" value="LIM-bd/SEUSS"/>
</dbReference>
<accession>A0ABY9DVG5</accession>
<dbReference type="PANTHER" id="PTHR10378">
    <property type="entry name" value="LIM DOMAIN-BINDING PROTEIN"/>
    <property type="match status" value="1"/>
</dbReference>
<feature type="region of interest" description="Disordered" evidence="1">
    <location>
        <begin position="683"/>
        <end position="739"/>
    </location>
</feature>
<feature type="region of interest" description="Disordered" evidence="1">
    <location>
        <begin position="1"/>
        <end position="47"/>
    </location>
</feature>
<feature type="compositionally biased region" description="Polar residues" evidence="1">
    <location>
        <begin position="628"/>
        <end position="646"/>
    </location>
</feature>
<name>A0ABY9DVG5_VITVI</name>
<feature type="compositionally biased region" description="Low complexity" evidence="1">
    <location>
        <begin position="683"/>
        <end position="694"/>
    </location>
</feature>
<keyword evidence="3" id="KW-1185">Reference proteome</keyword>
<feature type="compositionally biased region" description="Polar residues" evidence="1">
    <location>
        <begin position="752"/>
        <end position="763"/>
    </location>
</feature>
<feature type="compositionally biased region" description="Low complexity" evidence="1">
    <location>
        <begin position="246"/>
        <end position="266"/>
    </location>
</feature>
<dbReference type="Pfam" id="PF01803">
    <property type="entry name" value="LIM_bind"/>
    <property type="match status" value="1"/>
</dbReference>
<feature type="compositionally biased region" description="Pro residues" evidence="1">
    <location>
        <begin position="714"/>
        <end position="724"/>
    </location>
</feature>
<feature type="compositionally biased region" description="Low complexity" evidence="1">
    <location>
        <begin position="610"/>
        <end position="627"/>
    </location>
</feature>
<feature type="compositionally biased region" description="Polar residues" evidence="1">
    <location>
        <begin position="128"/>
        <end position="138"/>
    </location>
</feature>
<feature type="region of interest" description="Disordered" evidence="1">
    <location>
        <begin position="752"/>
        <end position="776"/>
    </location>
</feature>
<evidence type="ECO:0000313" key="3">
    <source>
        <dbReference type="Proteomes" id="UP001227230"/>
    </source>
</evidence>
<feature type="compositionally biased region" description="Low complexity" evidence="1">
    <location>
        <begin position="725"/>
        <end position="737"/>
    </location>
</feature>
<feature type="region of interest" description="Disordered" evidence="1">
    <location>
        <begin position="232"/>
        <end position="272"/>
    </location>
</feature>
<evidence type="ECO:0008006" key="4">
    <source>
        <dbReference type="Google" id="ProtNLM"/>
    </source>
</evidence>
<proteinExistence type="predicted"/>